<name>A0ABN7T7Y2_OIKDI</name>
<sequence length="580" mass="65477">MKALPILFASAIASKNGGSGCYTCMIISTWVEQYSRANNIRYDVGMSQFCQKLGRLEPICQEFSADLGAYFQEAFELGNTVDSLCYCMGECYISEGHRYCSFYPEKENDGCPANTDQIKISLMEMKSRLDDFCMEGPENFAICKGFASFGFEDWLEEIVDRLDRHVPAIDDDGDLFGLRTGGARGFWWRAKDCIDQEDTIYPGQPPVRGDRFIDANCNGISGMENDVSIEDTYCADSGAIGVAVLGDSAGAHFSIPEVWFTPHLWTEESMPFKDAEIALANELDWPHLSWITGFKGNCWETGPKSWVDGKYVDSIYSRLVERNRCNLNDFINQANNGCKSSSMADKTIFGLGRKHLDKPMLVFLSLVGNDVCNTKINTEEYMTTPERFYEKTLESLNYLETILPEGSAVVVTGLAQGELLFEILAKADRLHPLGELDQDATYEDFYNYIECLEVSPCTGWMSSDQSRRDFTTERAQNLTATAEILVEDQRNNFNNFELIYMDYPLDVAFEIHEKNGGELWQGIETTDGFHPSHTAHVLLAELFWDRLMRDYPHILGPVNPHNEKLAALQNEQLLTCNGDE</sequence>
<organism evidence="3 4">
    <name type="scientific">Oikopleura dioica</name>
    <name type="common">Tunicate</name>
    <dbReference type="NCBI Taxonomy" id="34765"/>
    <lineage>
        <taxon>Eukaryota</taxon>
        <taxon>Metazoa</taxon>
        <taxon>Chordata</taxon>
        <taxon>Tunicata</taxon>
        <taxon>Appendicularia</taxon>
        <taxon>Copelata</taxon>
        <taxon>Oikopleuridae</taxon>
        <taxon>Oikopleura</taxon>
    </lineage>
</organism>
<evidence type="ECO:0000313" key="4">
    <source>
        <dbReference type="Proteomes" id="UP001158576"/>
    </source>
</evidence>
<dbReference type="SUPFAM" id="SSF52266">
    <property type="entry name" value="SGNH hydrolase"/>
    <property type="match status" value="1"/>
</dbReference>
<dbReference type="PROSITE" id="PS50015">
    <property type="entry name" value="SAP_B"/>
    <property type="match status" value="1"/>
</dbReference>
<reference evidence="3 4" key="1">
    <citation type="submission" date="2021-04" db="EMBL/GenBank/DDBJ databases">
        <authorList>
            <person name="Bliznina A."/>
        </authorList>
    </citation>
    <scope>NUCLEOTIDE SEQUENCE [LARGE SCALE GENOMIC DNA]</scope>
</reference>
<keyword evidence="1" id="KW-1015">Disulfide bond</keyword>
<dbReference type="PANTHER" id="PTHR15010">
    <property type="entry name" value="ACYLOXYACYL HYDROLASE"/>
    <property type="match status" value="1"/>
</dbReference>
<keyword evidence="4" id="KW-1185">Reference proteome</keyword>
<evidence type="ECO:0000256" key="1">
    <source>
        <dbReference type="ARBA" id="ARBA00023157"/>
    </source>
</evidence>
<dbReference type="InterPro" id="IPR039676">
    <property type="entry name" value="AOAH"/>
</dbReference>
<dbReference type="InterPro" id="IPR008139">
    <property type="entry name" value="SaposinB_dom"/>
</dbReference>
<feature type="domain" description="Saposin B-type" evidence="2">
    <location>
        <begin position="17"/>
        <end position="95"/>
    </location>
</feature>
<evidence type="ECO:0000313" key="3">
    <source>
        <dbReference type="EMBL" id="CAG5111796.1"/>
    </source>
</evidence>
<dbReference type="InterPro" id="IPR001087">
    <property type="entry name" value="GDSL"/>
</dbReference>
<protein>
    <submittedName>
        <fullName evidence="3">Oidioi.mRNA.OKI2018_I69.chr2.g6069.t1.cds</fullName>
    </submittedName>
</protein>
<dbReference type="Gene3D" id="3.40.50.1110">
    <property type="entry name" value="SGNH hydrolase"/>
    <property type="match status" value="1"/>
</dbReference>
<proteinExistence type="predicted"/>
<dbReference type="InterPro" id="IPR036514">
    <property type="entry name" value="SGNH_hydro_sf"/>
</dbReference>
<dbReference type="Pfam" id="PF00657">
    <property type="entry name" value="Lipase_GDSL"/>
    <property type="match status" value="1"/>
</dbReference>
<gene>
    <name evidence="3" type="ORF">OKIOD_LOCUS14834</name>
</gene>
<accession>A0ABN7T7Y2</accession>
<dbReference type="PANTHER" id="PTHR15010:SF0">
    <property type="entry name" value="ACYLOXYACYL HYDROLASE"/>
    <property type="match status" value="1"/>
</dbReference>
<dbReference type="EMBL" id="OU015567">
    <property type="protein sequence ID" value="CAG5111796.1"/>
    <property type="molecule type" value="Genomic_DNA"/>
</dbReference>
<evidence type="ECO:0000259" key="2">
    <source>
        <dbReference type="PROSITE" id="PS50015"/>
    </source>
</evidence>
<dbReference type="Proteomes" id="UP001158576">
    <property type="component" value="Chromosome 2"/>
</dbReference>